<dbReference type="Gene3D" id="3.90.550.10">
    <property type="entry name" value="Spore Coat Polysaccharide Biosynthesis Protein SpsA, Chain A"/>
    <property type="match status" value="1"/>
</dbReference>
<dbReference type="Pfam" id="PF00483">
    <property type="entry name" value="NTP_transferase"/>
    <property type="match status" value="1"/>
</dbReference>
<proteinExistence type="predicted"/>
<evidence type="ECO:0000313" key="2">
    <source>
        <dbReference type="EMBL" id="RXK53479.1"/>
    </source>
</evidence>
<name>A0A4Q1C5B4_9BACT</name>
<keyword evidence="3" id="KW-1185">Reference proteome</keyword>
<feature type="domain" description="Nucleotidyl transferase" evidence="1">
    <location>
        <begin position="9"/>
        <end position="222"/>
    </location>
</feature>
<evidence type="ECO:0000259" key="1">
    <source>
        <dbReference type="Pfam" id="PF00483"/>
    </source>
</evidence>
<gene>
    <name evidence="2" type="ORF">ESB00_17455</name>
</gene>
<keyword evidence="2" id="KW-0808">Transferase</keyword>
<dbReference type="EMBL" id="SDHX01000002">
    <property type="protein sequence ID" value="RXK53479.1"/>
    <property type="molecule type" value="Genomic_DNA"/>
</dbReference>
<dbReference type="InterPro" id="IPR029044">
    <property type="entry name" value="Nucleotide-diphossugar_trans"/>
</dbReference>
<dbReference type="AlphaFoldDB" id="A0A4Q1C5B4"/>
<dbReference type="OrthoDB" id="9779926at2"/>
<dbReference type="Proteomes" id="UP000290218">
    <property type="component" value="Unassembled WGS sequence"/>
</dbReference>
<dbReference type="InterPro" id="IPR005835">
    <property type="entry name" value="NTP_transferase_dom"/>
</dbReference>
<dbReference type="GO" id="GO:0016740">
    <property type="term" value="F:transferase activity"/>
    <property type="evidence" value="ECO:0007669"/>
    <property type="project" value="UniProtKB-KW"/>
</dbReference>
<dbReference type="RefSeq" id="WP_129049162.1">
    <property type="nucleotide sequence ID" value="NZ_SDHX01000002.1"/>
</dbReference>
<reference evidence="2 3" key="1">
    <citation type="submission" date="2019-01" db="EMBL/GenBank/DDBJ databases">
        <title>Lacunisphaera sp. strain TWA-58.</title>
        <authorList>
            <person name="Chen W.-M."/>
        </authorList>
    </citation>
    <scope>NUCLEOTIDE SEQUENCE [LARGE SCALE GENOMIC DNA]</scope>
    <source>
        <strain evidence="2 3">TWA-58</strain>
    </source>
</reference>
<dbReference type="SUPFAM" id="SSF53448">
    <property type="entry name" value="Nucleotide-diphospho-sugar transferases"/>
    <property type="match status" value="1"/>
</dbReference>
<evidence type="ECO:0000313" key="3">
    <source>
        <dbReference type="Proteomes" id="UP000290218"/>
    </source>
</evidence>
<accession>A0A4Q1C5B4</accession>
<organism evidence="2 3">
    <name type="scientific">Oleiharenicola lentus</name>
    <dbReference type="NCBI Taxonomy" id="2508720"/>
    <lineage>
        <taxon>Bacteria</taxon>
        <taxon>Pseudomonadati</taxon>
        <taxon>Verrucomicrobiota</taxon>
        <taxon>Opitutia</taxon>
        <taxon>Opitutales</taxon>
        <taxon>Opitutaceae</taxon>
        <taxon>Oleiharenicola</taxon>
    </lineage>
</organism>
<protein>
    <submittedName>
        <fullName evidence="2">Nucleotidyltransferase</fullName>
    </submittedName>
</protein>
<sequence length="303" mass="33025">MDSKSFDLVILAAGMGSRFGGLKQVQPVGPAGELIIEYSVFDALRAGFDRVVFVIRREIEDEFRATIGRRLERRIAVDYVFQDLADVPVSSAAFAARAKPWGTAHAVWVARKAVSRPFAVINADDFYGAAGYRVLAGHFTRPGSGYALVGYQLRQTLSEHGAVSRGVCRVGADDRLQQITEITNIEAAAGGARYVDAAGAVQRLTGDEIVSMNFWGFTPAVFGQIETMLAEFLRTRGADPKAEFYLPTTLSALNERGAARIELLRSPEAWFGLTYRQDLAAAQTAISELIRTGRYPAPLWGAV</sequence>
<comment type="caution">
    <text evidence="2">The sequence shown here is derived from an EMBL/GenBank/DDBJ whole genome shotgun (WGS) entry which is preliminary data.</text>
</comment>